<sequence>MCFRRFLRTHIERNIPTICLLIILTNCGLFLSTMLSSQAKSNG</sequence>
<reference evidence="2" key="2">
    <citation type="journal article" date="2015" name="Data Brief">
        <title>Shoot transcriptome of the giant reed, Arundo donax.</title>
        <authorList>
            <person name="Barrero R.A."/>
            <person name="Guerrero F.D."/>
            <person name="Moolhuijzen P."/>
            <person name="Goolsby J.A."/>
            <person name="Tidwell J."/>
            <person name="Bellgard S.E."/>
            <person name="Bellgard M.I."/>
        </authorList>
    </citation>
    <scope>NUCLEOTIDE SEQUENCE</scope>
    <source>
        <tissue evidence="2">Shoot tissue taken approximately 20 cm above the soil surface</tissue>
    </source>
</reference>
<organism evidence="2">
    <name type="scientific">Arundo donax</name>
    <name type="common">Giant reed</name>
    <name type="synonym">Donax arundinaceus</name>
    <dbReference type="NCBI Taxonomy" id="35708"/>
    <lineage>
        <taxon>Eukaryota</taxon>
        <taxon>Viridiplantae</taxon>
        <taxon>Streptophyta</taxon>
        <taxon>Embryophyta</taxon>
        <taxon>Tracheophyta</taxon>
        <taxon>Spermatophyta</taxon>
        <taxon>Magnoliopsida</taxon>
        <taxon>Liliopsida</taxon>
        <taxon>Poales</taxon>
        <taxon>Poaceae</taxon>
        <taxon>PACMAD clade</taxon>
        <taxon>Arundinoideae</taxon>
        <taxon>Arundineae</taxon>
        <taxon>Arundo</taxon>
    </lineage>
</organism>
<feature type="transmembrane region" description="Helical" evidence="1">
    <location>
        <begin position="15"/>
        <end position="35"/>
    </location>
</feature>
<accession>A0A0A9B3A6</accession>
<keyword evidence="1" id="KW-0812">Transmembrane</keyword>
<evidence type="ECO:0000313" key="2">
    <source>
        <dbReference type="EMBL" id="JAD55615.1"/>
    </source>
</evidence>
<protein>
    <submittedName>
        <fullName evidence="2">Uncharacterized protein</fullName>
    </submittedName>
</protein>
<dbReference type="AlphaFoldDB" id="A0A0A9B3A6"/>
<keyword evidence="1" id="KW-0472">Membrane</keyword>
<reference evidence="2" key="1">
    <citation type="submission" date="2014-09" db="EMBL/GenBank/DDBJ databases">
        <authorList>
            <person name="Magalhaes I.L.F."/>
            <person name="Oliveira U."/>
            <person name="Santos F.R."/>
            <person name="Vidigal T.H.D.A."/>
            <person name="Brescovit A.D."/>
            <person name="Santos A.J."/>
        </authorList>
    </citation>
    <scope>NUCLEOTIDE SEQUENCE</scope>
    <source>
        <tissue evidence="2">Shoot tissue taken approximately 20 cm above the soil surface</tissue>
    </source>
</reference>
<dbReference type="EMBL" id="GBRH01242280">
    <property type="protein sequence ID" value="JAD55615.1"/>
    <property type="molecule type" value="Transcribed_RNA"/>
</dbReference>
<keyword evidence="1" id="KW-1133">Transmembrane helix</keyword>
<proteinExistence type="predicted"/>
<evidence type="ECO:0000256" key="1">
    <source>
        <dbReference type="SAM" id="Phobius"/>
    </source>
</evidence>
<name>A0A0A9B3A6_ARUDO</name>